<keyword evidence="2" id="KW-0732">Signal</keyword>
<reference evidence="3 4" key="1">
    <citation type="submission" date="2018-11" db="EMBL/GenBank/DDBJ databases">
        <authorList>
            <person name="Lopez-Roques C."/>
            <person name="Donnadieu C."/>
            <person name="Bouchez O."/>
            <person name="Klopp C."/>
            <person name="Cabau C."/>
            <person name="Zahm M."/>
        </authorList>
    </citation>
    <scope>NUCLEOTIDE SEQUENCE [LARGE SCALE GENOMIC DNA]</scope>
    <source>
        <strain evidence="3">RS831</strain>
        <tissue evidence="3">Whole body</tissue>
    </source>
</reference>
<proteinExistence type="predicted"/>
<sequence>MRGGGRAESILISLLRFSRAVCASVWLQANLCGLKRKAGDEQTEQGISRSVFRQTQTPAPTDLPSEDGTEASSRCALLCSARAPCRCGHLERPGSRWGELA</sequence>
<protein>
    <recommendedName>
        <fullName evidence="5">Secreted protein</fullName>
    </recommendedName>
</protein>
<feature type="chain" id="PRO_5019206456" description="Secreted protein" evidence="2">
    <location>
        <begin position="24"/>
        <end position="101"/>
    </location>
</feature>
<evidence type="ECO:0000256" key="2">
    <source>
        <dbReference type="SAM" id="SignalP"/>
    </source>
</evidence>
<evidence type="ECO:0000313" key="3">
    <source>
        <dbReference type="EMBL" id="RVE62631.1"/>
    </source>
</evidence>
<dbReference type="Proteomes" id="UP000283210">
    <property type="component" value="Chromosome 16"/>
</dbReference>
<keyword evidence="4" id="KW-1185">Reference proteome</keyword>
<evidence type="ECO:0000313" key="4">
    <source>
        <dbReference type="Proteomes" id="UP000283210"/>
    </source>
</evidence>
<organism evidence="3 4">
    <name type="scientific">Oryzias javanicus</name>
    <name type="common">Javanese ricefish</name>
    <name type="synonym">Aplocheilus javanicus</name>
    <dbReference type="NCBI Taxonomy" id="123683"/>
    <lineage>
        <taxon>Eukaryota</taxon>
        <taxon>Metazoa</taxon>
        <taxon>Chordata</taxon>
        <taxon>Craniata</taxon>
        <taxon>Vertebrata</taxon>
        <taxon>Euteleostomi</taxon>
        <taxon>Actinopterygii</taxon>
        <taxon>Neopterygii</taxon>
        <taxon>Teleostei</taxon>
        <taxon>Neoteleostei</taxon>
        <taxon>Acanthomorphata</taxon>
        <taxon>Ovalentaria</taxon>
        <taxon>Atherinomorphae</taxon>
        <taxon>Beloniformes</taxon>
        <taxon>Adrianichthyidae</taxon>
        <taxon>Oryziinae</taxon>
        <taxon>Oryzias</taxon>
    </lineage>
</organism>
<feature type="region of interest" description="Disordered" evidence="1">
    <location>
        <begin position="39"/>
        <end position="69"/>
    </location>
</feature>
<feature type="compositionally biased region" description="Polar residues" evidence="1">
    <location>
        <begin position="44"/>
        <end position="59"/>
    </location>
</feature>
<dbReference type="AlphaFoldDB" id="A0A437CJ34"/>
<accession>A0A437CJ34</accession>
<feature type="signal peptide" evidence="2">
    <location>
        <begin position="1"/>
        <end position="23"/>
    </location>
</feature>
<name>A0A437CJ34_ORYJA</name>
<evidence type="ECO:0008006" key="5">
    <source>
        <dbReference type="Google" id="ProtNLM"/>
    </source>
</evidence>
<reference evidence="3 4" key="2">
    <citation type="submission" date="2019-01" db="EMBL/GenBank/DDBJ databases">
        <title>A chromosome length genome reference of the Java medaka (oryzias javanicus).</title>
        <authorList>
            <person name="Herpin A."/>
            <person name="Takehana Y."/>
            <person name="Naruse K."/>
            <person name="Ansai S."/>
            <person name="Kawaguchi M."/>
        </authorList>
    </citation>
    <scope>NUCLEOTIDE SEQUENCE [LARGE SCALE GENOMIC DNA]</scope>
    <source>
        <strain evidence="3">RS831</strain>
        <tissue evidence="3">Whole body</tissue>
    </source>
</reference>
<dbReference type="EMBL" id="CM012452">
    <property type="protein sequence ID" value="RVE62631.1"/>
    <property type="molecule type" value="Genomic_DNA"/>
</dbReference>
<gene>
    <name evidence="3" type="ORF">OJAV_G00158930</name>
</gene>
<evidence type="ECO:0000256" key="1">
    <source>
        <dbReference type="SAM" id="MobiDB-lite"/>
    </source>
</evidence>